<dbReference type="EMBL" id="OOIL02002122">
    <property type="protein sequence ID" value="VFQ80602.1"/>
    <property type="molecule type" value="Genomic_DNA"/>
</dbReference>
<evidence type="ECO:0000313" key="3">
    <source>
        <dbReference type="Proteomes" id="UP000595140"/>
    </source>
</evidence>
<reference evidence="2 3" key="1">
    <citation type="submission" date="2018-04" db="EMBL/GenBank/DDBJ databases">
        <authorList>
            <person name="Vogel A."/>
        </authorList>
    </citation>
    <scope>NUCLEOTIDE SEQUENCE [LARGE SCALE GENOMIC DNA]</scope>
</reference>
<organism evidence="2 3">
    <name type="scientific">Cuscuta campestris</name>
    <dbReference type="NCBI Taxonomy" id="132261"/>
    <lineage>
        <taxon>Eukaryota</taxon>
        <taxon>Viridiplantae</taxon>
        <taxon>Streptophyta</taxon>
        <taxon>Embryophyta</taxon>
        <taxon>Tracheophyta</taxon>
        <taxon>Spermatophyta</taxon>
        <taxon>Magnoliopsida</taxon>
        <taxon>eudicotyledons</taxon>
        <taxon>Gunneridae</taxon>
        <taxon>Pentapetalae</taxon>
        <taxon>asterids</taxon>
        <taxon>lamiids</taxon>
        <taxon>Solanales</taxon>
        <taxon>Convolvulaceae</taxon>
        <taxon>Cuscuteae</taxon>
        <taxon>Cuscuta</taxon>
        <taxon>Cuscuta subgen. Grammica</taxon>
        <taxon>Cuscuta sect. Cleistogrammica</taxon>
    </lineage>
</organism>
<dbReference type="PANTHER" id="PTHR46890">
    <property type="entry name" value="NON-LTR RETROLELEMENT REVERSE TRANSCRIPTASE-LIKE PROTEIN-RELATED"/>
    <property type="match status" value="1"/>
</dbReference>
<proteinExistence type="predicted"/>
<dbReference type="SUPFAM" id="SSF56672">
    <property type="entry name" value="DNA/RNA polymerases"/>
    <property type="match status" value="1"/>
</dbReference>
<name>A0A484LVR1_9ASTE</name>
<dbReference type="InterPro" id="IPR052343">
    <property type="entry name" value="Retrotransposon-Effector_Assoc"/>
</dbReference>
<dbReference type="Proteomes" id="UP000595140">
    <property type="component" value="Unassembled WGS sequence"/>
</dbReference>
<dbReference type="AlphaFoldDB" id="A0A484LVR1"/>
<dbReference type="InterPro" id="IPR000477">
    <property type="entry name" value="RT_dom"/>
</dbReference>
<feature type="domain" description="Reverse transcriptase" evidence="1">
    <location>
        <begin position="1"/>
        <end position="278"/>
    </location>
</feature>
<accession>A0A484LVR1</accession>
<dbReference type="OrthoDB" id="1934719at2759"/>
<dbReference type="PANTHER" id="PTHR46890:SF1">
    <property type="entry name" value="REVERSE TRANSCRIPTASE DOMAIN-CONTAINING PROTEIN"/>
    <property type="match status" value="1"/>
</dbReference>
<sequence>MGQLVEGDKKVAETLVSYFQDLIGTQSDIEDVDMEAMKEGTSLNIDQQLTLIVEVKRIQVKEALFSILNSKSPGPDGFSSGFFKNQWEVVGELITEAILDFFKGKFLRQINATSLTVIPKVEPPKMANDYRPIACCNVVYKAISKILCSKLKEILPVRINGESYEFFKGKKGLRQGDPISPMLFILVMEYLNRLLQQMAKDKRFKFHPMSRSLKLVNLSFADDLIIVCKAEEESLNCIMEVMRKFQKSTGLGINYTKSQIIFGGVDKKDQEHFLKLTNLPFGELPIRYLRSPISAGSLEDADHLFSTCPLTKSLLMKISDWLEIRMEGNSVQDIRENLMRVRGRRRDRGISAFVATCYHKQEQPQLKVMYNSILLCLTAYWGKGPKK</sequence>
<evidence type="ECO:0000313" key="2">
    <source>
        <dbReference type="EMBL" id="VFQ80602.1"/>
    </source>
</evidence>
<keyword evidence="3" id="KW-1185">Reference proteome</keyword>
<evidence type="ECO:0000259" key="1">
    <source>
        <dbReference type="PROSITE" id="PS50878"/>
    </source>
</evidence>
<dbReference type="CDD" id="cd01650">
    <property type="entry name" value="RT_nLTR_like"/>
    <property type="match status" value="1"/>
</dbReference>
<dbReference type="PROSITE" id="PS50878">
    <property type="entry name" value="RT_POL"/>
    <property type="match status" value="1"/>
</dbReference>
<gene>
    <name evidence="2" type="ORF">CCAM_LOCUS22378</name>
</gene>
<protein>
    <recommendedName>
        <fullName evidence="1">Reverse transcriptase domain-containing protein</fullName>
    </recommendedName>
</protein>
<dbReference type="InterPro" id="IPR043502">
    <property type="entry name" value="DNA/RNA_pol_sf"/>
</dbReference>
<dbReference type="Pfam" id="PF00078">
    <property type="entry name" value="RVT_1"/>
    <property type="match status" value="1"/>
</dbReference>